<sequence>MQRVRGLSIVNMTCQNQTIMDCLEPQDIHCRRRSVQSGPNLPKAAGYNNEGARQCPCTFHRATSMTLILCFHSFFLFLFSCRRCLCIQFLNNESFSSSGFYCTYIFQLRLSSYKSSSGAWSRGMIFASHHGLNPQMRQLVKGRGFNSHSVQSMMFLMFFEAYNILGIAWWAQKVNF</sequence>
<evidence type="ECO:0000313" key="3">
    <source>
        <dbReference type="Proteomes" id="UP000799439"/>
    </source>
</evidence>
<proteinExistence type="predicted"/>
<feature type="transmembrane region" description="Helical" evidence="1">
    <location>
        <begin position="62"/>
        <end position="81"/>
    </location>
</feature>
<evidence type="ECO:0000256" key="1">
    <source>
        <dbReference type="SAM" id="Phobius"/>
    </source>
</evidence>
<dbReference type="EMBL" id="ML996092">
    <property type="protein sequence ID" value="KAF2148751.1"/>
    <property type="molecule type" value="Genomic_DNA"/>
</dbReference>
<gene>
    <name evidence="2" type="ORF">K461DRAFT_52280</name>
</gene>
<feature type="transmembrane region" description="Helical" evidence="1">
    <location>
        <begin position="153"/>
        <end position="171"/>
    </location>
</feature>
<dbReference type="AlphaFoldDB" id="A0A9P4MIE9"/>
<dbReference type="Proteomes" id="UP000799439">
    <property type="component" value="Unassembled WGS sequence"/>
</dbReference>
<keyword evidence="3" id="KW-1185">Reference proteome</keyword>
<name>A0A9P4MIE9_9PEZI</name>
<keyword evidence="1" id="KW-0472">Membrane</keyword>
<comment type="caution">
    <text evidence="2">The sequence shown here is derived from an EMBL/GenBank/DDBJ whole genome shotgun (WGS) entry which is preliminary data.</text>
</comment>
<organism evidence="2 3">
    <name type="scientific">Myriangium duriaei CBS 260.36</name>
    <dbReference type="NCBI Taxonomy" id="1168546"/>
    <lineage>
        <taxon>Eukaryota</taxon>
        <taxon>Fungi</taxon>
        <taxon>Dikarya</taxon>
        <taxon>Ascomycota</taxon>
        <taxon>Pezizomycotina</taxon>
        <taxon>Dothideomycetes</taxon>
        <taxon>Dothideomycetidae</taxon>
        <taxon>Myriangiales</taxon>
        <taxon>Myriangiaceae</taxon>
        <taxon>Myriangium</taxon>
    </lineage>
</organism>
<protein>
    <submittedName>
        <fullName evidence="2">Uncharacterized protein</fullName>
    </submittedName>
</protein>
<accession>A0A9P4MIE9</accession>
<keyword evidence="1" id="KW-0812">Transmembrane</keyword>
<reference evidence="2" key="1">
    <citation type="journal article" date="2020" name="Stud. Mycol.">
        <title>101 Dothideomycetes genomes: a test case for predicting lifestyles and emergence of pathogens.</title>
        <authorList>
            <person name="Haridas S."/>
            <person name="Albert R."/>
            <person name="Binder M."/>
            <person name="Bloem J."/>
            <person name="Labutti K."/>
            <person name="Salamov A."/>
            <person name="Andreopoulos B."/>
            <person name="Baker S."/>
            <person name="Barry K."/>
            <person name="Bills G."/>
            <person name="Bluhm B."/>
            <person name="Cannon C."/>
            <person name="Castanera R."/>
            <person name="Culley D."/>
            <person name="Daum C."/>
            <person name="Ezra D."/>
            <person name="Gonzalez J."/>
            <person name="Henrissat B."/>
            <person name="Kuo A."/>
            <person name="Liang C."/>
            <person name="Lipzen A."/>
            <person name="Lutzoni F."/>
            <person name="Magnuson J."/>
            <person name="Mondo S."/>
            <person name="Nolan M."/>
            <person name="Ohm R."/>
            <person name="Pangilinan J."/>
            <person name="Park H.-J."/>
            <person name="Ramirez L."/>
            <person name="Alfaro M."/>
            <person name="Sun H."/>
            <person name="Tritt A."/>
            <person name="Yoshinaga Y."/>
            <person name="Zwiers L.-H."/>
            <person name="Turgeon B."/>
            <person name="Goodwin S."/>
            <person name="Spatafora J."/>
            <person name="Crous P."/>
            <person name="Grigoriev I."/>
        </authorList>
    </citation>
    <scope>NUCLEOTIDE SEQUENCE</scope>
    <source>
        <strain evidence="2">CBS 260.36</strain>
    </source>
</reference>
<keyword evidence="1" id="KW-1133">Transmembrane helix</keyword>
<evidence type="ECO:0000313" key="2">
    <source>
        <dbReference type="EMBL" id="KAF2148751.1"/>
    </source>
</evidence>